<evidence type="ECO:0000313" key="1">
    <source>
        <dbReference type="EMBL" id="QWS33066.1"/>
    </source>
</evidence>
<accession>A0ACD1E2S3</accession>
<gene>
    <name evidence="1" type="ORF">KM842_12515</name>
</gene>
<protein>
    <submittedName>
        <fullName evidence="1">Nucleotidyl transferase AbiEii/AbiGii toxin family protein</fullName>
    </submittedName>
</protein>
<proteinExistence type="predicted"/>
<sequence length="274" mass="29829">MTDATFTMDELGRLHALVDSLGETLDPSILIGGWATWLRLGGDSFFSRDIDLIVKSQSLRSTLRETLEDYSENPNLGGKKVRGTIDGIHIDAYIPYESELGGKLRLKVDVLANHVDPVPIKNWLLLNPEAHVISKMAALIDRPDSTKGSKDAREVMAMLFPAADSPFANLDSGYAIRILFDATAGSEADIPGHVAEIFELLPNIANVNRKQRKAIATLGKEWGNEAKDQLAARQRSANAPTFGSPPTRRKDVGQPGNGGKFSNRARPDSDATLL</sequence>
<keyword evidence="1" id="KW-0808">Transferase</keyword>
<reference evidence="1" key="1">
    <citation type="submission" date="2021-06" db="EMBL/GenBank/DDBJ databases">
        <authorList>
            <person name="Ellington A.J."/>
            <person name="Bryan N.C."/>
            <person name="Christner B.C."/>
            <person name="Reisch C.R."/>
        </authorList>
    </citation>
    <scope>NUCLEOTIDE SEQUENCE</scope>
    <source>
        <strain evidence="1">L6-1</strain>
    </source>
</reference>
<dbReference type="EMBL" id="CP076544">
    <property type="protein sequence ID" value="QWS33066.1"/>
    <property type="molecule type" value="Genomic_DNA"/>
</dbReference>
<dbReference type="Proteomes" id="UP000681794">
    <property type="component" value="Chromosome"/>
</dbReference>
<keyword evidence="2" id="KW-1185">Reference proteome</keyword>
<name>A0ACD1E2S3_9MICO</name>
<organism evidence="1 2">
    <name type="scientific">Curtobacterium aetherium</name>
    <dbReference type="NCBI Taxonomy" id="2841594"/>
    <lineage>
        <taxon>Bacteria</taxon>
        <taxon>Bacillati</taxon>
        <taxon>Actinomycetota</taxon>
        <taxon>Actinomycetes</taxon>
        <taxon>Micrococcales</taxon>
        <taxon>Microbacteriaceae</taxon>
        <taxon>Curtobacterium</taxon>
    </lineage>
</organism>
<evidence type="ECO:0000313" key="2">
    <source>
        <dbReference type="Proteomes" id="UP000681794"/>
    </source>
</evidence>